<evidence type="ECO:0000256" key="1">
    <source>
        <dbReference type="SAM" id="Phobius"/>
    </source>
</evidence>
<name>A0A645BWL1_9ZZZZ</name>
<feature type="transmembrane region" description="Helical" evidence="1">
    <location>
        <begin position="44"/>
        <end position="64"/>
    </location>
</feature>
<comment type="caution">
    <text evidence="2">The sequence shown here is derived from an EMBL/GenBank/DDBJ whole genome shotgun (WGS) entry which is preliminary data.</text>
</comment>
<sequence>MKTLKNFFIALLFSLSTAFLVYPEVVFADNLEALINAGSNNFPVLFILAFISSIILAMLVYFIGKIVNRK</sequence>
<dbReference type="AlphaFoldDB" id="A0A645BWL1"/>
<reference evidence="2" key="1">
    <citation type="submission" date="2019-08" db="EMBL/GenBank/DDBJ databases">
        <authorList>
            <person name="Kucharzyk K."/>
            <person name="Murdoch R.W."/>
            <person name="Higgins S."/>
            <person name="Loffler F."/>
        </authorList>
    </citation>
    <scope>NUCLEOTIDE SEQUENCE</scope>
</reference>
<organism evidence="2">
    <name type="scientific">bioreactor metagenome</name>
    <dbReference type="NCBI Taxonomy" id="1076179"/>
    <lineage>
        <taxon>unclassified sequences</taxon>
        <taxon>metagenomes</taxon>
        <taxon>ecological metagenomes</taxon>
    </lineage>
</organism>
<accession>A0A645BWL1</accession>
<dbReference type="EMBL" id="VSSQ01023081">
    <property type="protein sequence ID" value="MPM69789.1"/>
    <property type="molecule type" value="Genomic_DNA"/>
</dbReference>
<keyword evidence="1" id="KW-0472">Membrane</keyword>
<proteinExistence type="predicted"/>
<protein>
    <submittedName>
        <fullName evidence="2">Uncharacterized protein</fullName>
    </submittedName>
</protein>
<evidence type="ECO:0000313" key="2">
    <source>
        <dbReference type="EMBL" id="MPM69789.1"/>
    </source>
</evidence>
<keyword evidence="1" id="KW-1133">Transmembrane helix</keyword>
<gene>
    <name evidence="2" type="ORF">SDC9_116737</name>
</gene>
<keyword evidence="1" id="KW-0812">Transmembrane</keyword>